<feature type="transmembrane region" description="Helical" evidence="1">
    <location>
        <begin position="31"/>
        <end position="52"/>
    </location>
</feature>
<dbReference type="AlphaFoldDB" id="A0A1V1PHH1"/>
<accession>A0A1V1PHH1</accession>
<evidence type="ECO:0008006" key="4">
    <source>
        <dbReference type="Google" id="ProtNLM"/>
    </source>
</evidence>
<sequence>MIQTIENKILECQSRINAQNTVQYEKFANQMLLLAIIFSILIICALLLRYYFEKKDLSEKAAKTDVSASKLKASINRKLIFSAILLLIISLSFNALLTLGSLEKLYVESTVSQYQIIGSDLQRNIDRSLRYGKKIDKFVRMNKILSDTQYSLTTKYLKGQARKQWQDIDLNVSIALPDWTMIYSTNKDFIGKKIPDSAQTDYTEIIKQFNSKNKSNCTEYKNRYYITLPVKAGESNEWAGTVVIDFNDTQIRRFLKDIFINNMKMIAGILIIGSIFLVISLNFLLTDQRMTYPKF</sequence>
<evidence type="ECO:0000313" key="3">
    <source>
        <dbReference type="Proteomes" id="UP000189670"/>
    </source>
</evidence>
<dbReference type="EMBL" id="ATBP01000014">
    <property type="protein sequence ID" value="ETR74256.1"/>
    <property type="molecule type" value="Genomic_DNA"/>
</dbReference>
<keyword evidence="1" id="KW-0812">Transmembrane</keyword>
<evidence type="ECO:0000256" key="1">
    <source>
        <dbReference type="SAM" id="Phobius"/>
    </source>
</evidence>
<comment type="caution">
    <text evidence="2">The sequence shown here is derived from an EMBL/GenBank/DDBJ whole genome shotgun (WGS) entry which is preliminary data.</text>
</comment>
<evidence type="ECO:0000313" key="2">
    <source>
        <dbReference type="EMBL" id="ETR74256.1"/>
    </source>
</evidence>
<name>A0A1V1PHH1_9BACT</name>
<protein>
    <recommendedName>
        <fullName evidence="4">Methyl-accepting chemotaxis protein</fullName>
    </recommendedName>
</protein>
<organism evidence="2 3">
    <name type="scientific">Candidatus Magnetoglobus multicellularis str. Araruama</name>
    <dbReference type="NCBI Taxonomy" id="890399"/>
    <lineage>
        <taxon>Bacteria</taxon>
        <taxon>Pseudomonadati</taxon>
        <taxon>Thermodesulfobacteriota</taxon>
        <taxon>Desulfobacteria</taxon>
        <taxon>Desulfobacterales</taxon>
        <taxon>Desulfobacteraceae</taxon>
        <taxon>Candidatus Magnetoglobus</taxon>
    </lineage>
</organism>
<gene>
    <name evidence="2" type="ORF">OMM_00321</name>
</gene>
<proteinExistence type="predicted"/>
<dbReference type="Proteomes" id="UP000189670">
    <property type="component" value="Unassembled WGS sequence"/>
</dbReference>
<feature type="transmembrane region" description="Helical" evidence="1">
    <location>
        <begin position="265"/>
        <end position="285"/>
    </location>
</feature>
<keyword evidence="1" id="KW-0472">Membrane</keyword>
<reference evidence="3" key="1">
    <citation type="submission" date="2012-11" db="EMBL/GenBank/DDBJ databases">
        <authorList>
            <person name="Lucero-Rivera Y.E."/>
            <person name="Tovar-Ramirez D."/>
        </authorList>
    </citation>
    <scope>NUCLEOTIDE SEQUENCE [LARGE SCALE GENOMIC DNA]</scope>
    <source>
        <strain evidence="3">Araruama</strain>
    </source>
</reference>
<keyword evidence="1" id="KW-1133">Transmembrane helix</keyword>
<feature type="transmembrane region" description="Helical" evidence="1">
    <location>
        <begin position="79"/>
        <end position="102"/>
    </location>
</feature>